<dbReference type="EMBL" id="VENJ01000018">
    <property type="protein sequence ID" value="MTJ05326.1"/>
    <property type="molecule type" value="Genomic_DNA"/>
</dbReference>
<evidence type="ECO:0000256" key="5">
    <source>
        <dbReference type="ARBA" id="ARBA00017171"/>
    </source>
</evidence>
<name>A0A7C9HBK1_9RHOB</name>
<evidence type="ECO:0000313" key="18">
    <source>
        <dbReference type="Proteomes" id="UP000483078"/>
    </source>
</evidence>
<dbReference type="Proteomes" id="UP000483078">
    <property type="component" value="Unassembled WGS sequence"/>
</dbReference>
<dbReference type="GO" id="GO:0016020">
    <property type="term" value="C:membrane"/>
    <property type="evidence" value="ECO:0007669"/>
    <property type="project" value="InterPro"/>
</dbReference>
<evidence type="ECO:0000256" key="9">
    <source>
        <dbReference type="ARBA" id="ARBA00022989"/>
    </source>
</evidence>
<keyword evidence="12" id="KW-0594">Phospholipid biosynthesis</keyword>
<proteinExistence type="inferred from homology"/>
<gene>
    <name evidence="17" type="primary">pssA</name>
    <name evidence="17" type="ORF">FH759_11630</name>
</gene>
<feature type="transmembrane region" description="Helical" evidence="16">
    <location>
        <begin position="162"/>
        <end position="180"/>
    </location>
</feature>
<evidence type="ECO:0000256" key="1">
    <source>
        <dbReference type="ARBA" id="ARBA00000287"/>
    </source>
</evidence>
<dbReference type="AlphaFoldDB" id="A0A7C9HBK1"/>
<dbReference type="EC" id="2.7.8.8" evidence="4"/>
<comment type="subcellular location">
    <subcellularLocation>
        <location evidence="2">Endomembrane system</location>
        <topology evidence="2">Multi-pass membrane protein</topology>
    </subcellularLocation>
</comment>
<dbReference type="GO" id="GO:0012505">
    <property type="term" value="C:endomembrane system"/>
    <property type="evidence" value="ECO:0007669"/>
    <property type="project" value="UniProtKB-SubCell"/>
</dbReference>
<organism evidence="17 18">
    <name type="scientific">Sediminimonas qiaohouensis</name>
    <dbReference type="NCBI Taxonomy" id="552061"/>
    <lineage>
        <taxon>Bacteria</taxon>
        <taxon>Pseudomonadati</taxon>
        <taxon>Pseudomonadota</taxon>
        <taxon>Alphaproteobacteria</taxon>
        <taxon>Rhodobacterales</taxon>
        <taxon>Roseobacteraceae</taxon>
        <taxon>Sediminimonas</taxon>
    </lineage>
</organism>
<evidence type="ECO:0000256" key="6">
    <source>
        <dbReference type="ARBA" id="ARBA00022516"/>
    </source>
</evidence>
<feature type="transmembrane region" description="Helical" evidence="16">
    <location>
        <begin position="102"/>
        <end position="119"/>
    </location>
</feature>
<evidence type="ECO:0000256" key="3">
    <source>
        <dbReference type="ARBA" id="ARBA00010441"/>
    </source>
</evidence>
<comment type="caution">
    <text evidence="17">The sequence shown here is derived from an EMBL/GenBank/DDBJ whole genome shotgun (WGS) entry which is preliminary data.</text>
</comment>
<dbReference type="RefSeq" id="WP_273250138.1">
    <property type="nucleotide sequence ID" value="NZ_VENJ01000018.1"/>
</dbReference>
<keyword evidence="13" id="KW-1208">Phospholipid metabolism</keyword>
<comment type="similarity">
    <text evidence="3 15">Belongs to the CDP-alcohol phosphatidyltransferase class-I family.</text>
</comment>
<evidence type="ECO:0000256" key="4">
    <source>
        <dbReference type="ARBA" id="ARBA00013174"/>
    </source>
</evidence>
<evidence type="ECO:0000256" key="13">
    <source>
        <dbReference type="ARBA" id="ARBA00023264"/>
    </source>
</evidence>
<dbReference type="InterPro" id="IPR043130">
    <property type="entry name" value="CDP-OH_PTrfase_TM_dom"/>
</dbReference>
<dbReference type="GO" id="GO:0003882">
    <property type="term" value="F:CDP-diacylglycerol-serine O-phosphatidyltransferase activity"/>
    <property type="evidence" value="ECO:0007669"/>
    <property type="project" value="UniProtKB-EC"/>
</dbReference>
<dbReference type="Pfam" id="PF01066">
    <property type="entry name" value="CDP-OH_P_transf"/>
    <property type="match status" value="1"/>
</dbReference>
<evidence type="ECO:0000256" key="7">
    <source>
        <dbReference type="ARBA" id="ARBA00022679"/>
    </source>
</evidence>
<feature type="transmembrane region" description="Helical" evidence="16">
    <location>
        <begin position="200"/>
        <end position="229"/>
    </location>
</feature>
<dbReference type="PANTHER" id="PTHR14269">
    <property type="entry name" value="CDP-DIACYLGLYCEROL--GLYCEROL-3-PHOSPHATE 3-PHOSPHATIDYLTRANSFERASE-RELATED"/>
    <property type="match status" value="1"/>
</dbReference>
<feature type="transmembrane region" description="Helical" evidence="16">
    <location>
        <begin position="12"/>
        <end position="32"/>
    </location>
</feature>
<evidence type="ECO:0000256" key="2">
    <source>
        <dbReference type="ARBA" id="ARBA00004127"/>
    </source>
</evidence>
<accession>A0A7C9HBK1</accession>
<evidence type="ECO:0000313" key="17">
    <source>
        <dbReference type="EMBL" id="MTJ05326.1"/>
    </source>
</evidence>
<evidence type="ECO:0000256" key="10">
    <source>
        <dbReference type="ARBA" id="ARBA00023098"/>
    </source>
</evidence>
<protein>
    <recommendedName>
        <fullName evidence="5">CDP-diacylglycerol--serine O-phosphatidyltransferase</fullName>
        <ecNumber evidence="4">2.7.8.8</ecNumber>
    </recommendedName>
    <alternativeName>
        <fullName evidence="14">Phosphatidylserine synthase</fullName>
    </alternativeName>
</protein>
<dbReference type="InterPro" id="IPR000462">
    <property type="entry name" value="CDP-OH_P_trans"/>
</dbReference>
<evidence type="ECO:0000256" key="11">
    <source>
        <dbReference type="ARBA" id="ARBA00023136"/>
    </source>
</evidence>
<keyword evidence="7 15" id="KW-0808">Transferase</keyword>
<keyword evidence="10" id="KW-0443">Lipid metabolism</keyword>
<reference evidence="17 18" key="1">
    <citation type="submission" date="2019-06" db="EMBL/GenBank/DDBJ databases">
        <title>Enrichment of Autotrophic Halophilic Microorganisms from Red Sea Brine Pool Using Microbial Electrosynthesis System.</title>
        <authorList>
            <person name="Alqahtani M.F."/>
            <person name="Bajracharya S."/>
            <person name="Katuri K.P."/>
            <person name="Ali M."/>
            <person name="Saikaly P.E."/>
        </authorList>
    </citation>
    <scope>NUCLEOTIDE SEQUENCE [LARGE SCALE GENOMIC DNA]</scope>
    <source>
        <strain evidence="17">MES6</strain>
    </source>
</reference>
<sequence length="248" mass="27099">MTTARPKRELRIVQLLPNMMTVAAICAGLTAIRFASQGNFKLAVQLILLAAILDGLDGRLARLLKSESPMGAELDSLADFQNFGIATGLLIYFWAFQDMHNLGWIAVVVYALCCVLRLARFNVSNKSDEPAPAHFIGVPAPAGAFLALLPVFASLAMANGPLFPAPVVGAWIIAIGFLMISRVPTLSLKALMIRRGQVRYAYVAFICFLGALISFPWLTLTVLGFAYMISVAWTWRRHSPTAEDEQDI</sequence>
<evidence type="ECO:0000256" key="14">
    <source>
        <dbReference type="ARBA" id="ARBA00032361"/>
    </source>
</evidence>
<keyword evidence="8 16" id="KW-0812">Transmembrane</keyword>
<dbReference type="NCBIfam" id="TIGR00473">
    <property type="entry name" value="pssA"/>
    <property type="match status" value="1"/>
</dbReference>
<feature type="transmembrane region" description="Helical" evidence="16">
    <location>
        <begin position="131"/>
        <end position="156"/>
    </location>
</feature>
<evidence type="ECO:0000256" key="16">
    <source>
        <dbReference type="SAM" id="Phobius"/>
    </source>
</evidence>
<dbReference type="Gene3D" id="1.20.120.1760">
    <property type="match status" value="1"/>
</dbReference>
<dbReference type="PROSITE" id="PS00379">
    <property type="entry name" value="CDP_ALCOHOL_P_TRANSF"/>
    <property type="match status" value="1"/>
</dbReference>
<evidence type="ECO:0000256" key="12">
    <source>
        <dbReference type="ARBA" id="ARBA00023209"/>
    </source>
</evidence>
<dbReference type="InterPro" id="IPR050324">
    <property type="entry name" value="CDP-alcohol_PTase-I"/>
</dbReference>
<dbReference type="GO" id="GO:0008654">
    <property type="term" value="P:phospholipid biosynthetic process"/>
    <property type="evidence" value="ECO:0007669"/>
    <property type="project" value="UniProtKB-KW"/>
</dbReference>
<keyword evidence="11 16" id="KW-0472">Membrane</keyword>
<dbReference type="InterPro" id="IPR004533">
    <property type="entry name" value="CDP-diaglyc--ser_O-PTrfase"/>
</dbReference>
<comment type="catalytic activity">
    <reaction evidence="1">
        <text>a CDP-1,2-diacyl-sn-glycerol + L-serine = a 1,2-diacyl-sn-glycero-3-phospho-L-serine + CMP + H(+)</text>
        <dbReference type="Rhea" id="RHEA:16913"/>
        <dbReference type="ChEBI" id="CHEBI:15378"/>
        <dbReference type="ChEBI" id="CHEBI:33384"/>
        <dbReference type="ChEBI" id="CHEBI:57262"/>
        <dbReference type="ChEBI" id="CHEBI:58332"/>
        <dbReference type="ChEBI" id="CHEBI:60377"/>
        <dbReference type="EC" id="2.7.8.8"/>
    </reaction>
</comment>
<dbReference type="PANTHER" id="PTHR14269:SF61">
    <property type="entry name" value="CDP-DIACYLGLYCEROL--SERINE O-PHOSPHATIDYLTRANSFERASE"/>
    <property type="match status" value="1"/>
</dbReference>
<evidence type="ECO:0000256" key="8">
    <source>
        <dbReference type="ARBA" id="ARBA00022692"/>
    </source>
</evidence>
<dbReference type="InterPro" id="IPR048254">
    <property type="entry name" value="CDP_ALCOHOL_P_TRANSF_CS"/>
</dbReference>
<evidence type="ECO:0000256" key="15">
    <source>
        <dbReference type="RuleBase" id="RU003750"/>
    </source>
</evidence>
<keyword evidence="9 16" id="KW-1133">Transmembrane helix</keyword>
<keyword evidence="6" id="KW-0444">Lipid biosynthesis</keyword>